<evidence type="ECO:0000313" key="3">
    <source>
        <dbReference type="Proteomes" id="UP001176941"/>
    </source>
</evidence>
<dbReference type="EMBL" id="OX459945">
    <property type="protein sequence ID" value="CAI9179216.1"/>
    <property type="molecule type" value="Genomic_DNA"/>
</dbReference>
<dbReference type="Proteomes" id="UP001176941">
    <property type="component" value="Chromosome 9"/>
</dbReference>
<keyword evidence="3" id="KW-1185">Reference proteome</keyword>
<accession>A0ABN9A2J9</accession>
<evidence type="ECO:0000256" key="1">
    <source>
        <dbReference type="SAM" id="MobiDB-lite"/>
    </source>
</evidence>
<reference evidence="2" key="1">
    <citation type="submission" date="2023-04" db="EMBL/GenBank/DDBJ databases">
        <authorList>
            <consortium name="ELIXIR-Norway"/>
        </authorList>
    </citation>
    <scope>NUCLEOTIDE SEQUENCE [LARGE SCALE GENOMIC DNA]</scope>
</reference>
<protein>
    <submittedName>
        <fullName evidence="2">Uncharacterized protein</fullName>
    </submittedName>
</protein>
<sequence>MVWSLALEGTETPAFGEEGRFFPLPPSFPKRILPSRGLATVKREPLALNVTLKENLAASLFFCQVIIEKTDRHHDVLGHRECGPTLPRAKGGARALRLAAGAPRPLAARLGECTAARDADPGAQAGPATAGAQRGAVPLAPARRPAPPRPPEVAGAQLKEACVRRAIFLHGGFVDFPSQSDRLRLL</sequence>
<feature type="region of interest" description="Disordered" evidence="1">
    <location>
        <begin position="118"/>
        <end position="153"/>
    </location>
</feature>
<gene>
    <name evidence="2" type="ORF">MRATA1EN1_LOCUS28178</name>
</gene>
<proteinExistence type="predicted"/>
<evidence type="ECO:0000313" key="2">
    <source>
        <dbReference type="EMBL" id="CAI9179216.1"/>
    </source>
</evidence>
<organism evidence="2 3">
    <name type="scientific">Rangifer tarandus platyrhynchus</name>
    <name type="common">Svalbard reindeer</name>
    <dbReference type="NCBI Taxonomy" id="3082113"/>
    <lineage>
        <taxon>Eukaryota</taxon>
        <taxon>Metazoa</taxon>
        <taxon>Chordata</taxon>
        <taxon>Craniata</taxon>
        <taxon>Vertebrata</taxon>
        <taxon>Euteleostomi</taxon>
        <taxon>Mammalia</taxon>
        <taxon>Eutheria</taxon>
        <taxon>Laurasiatheria</taxon>
        <taxon>Artiodactyla</taxon>
        <taxon>Ruminantia</taxon>
        <taxon>Pecora</taxon>
        <taxon>Cervidae</taxon>
        <taxon>Odocoileinae</taxon>
        <taxon>Rangifer</taxon>
    </lineage>
</organism>
<feature type="compositionally biased region" description="Low complexity" evidence="1">
    <location>
        <begin position="121"/>
        <end position="143"/>
    </location>
</feature>
<name>A0ABN9A2J9_RANTA</name>